<name>A0ABV6T9U6_9RHOB</name>
<keyword evidence="5 9" id="KW-0812">Transmembrane</keyword>
<evidence type="ECO:0000259" key="11">
    <source>
        <dbReference type="Pfam" id="PF02254"/>
    </source>
</evidence>
<keyword evidence="2" id="KW-0813">Transport</keyword>
<organism evidence="12 13">
    <name type="scientific">Paracoccus panacisoli</name>
    <dbReference type="NCBI Taxonomy" id="1510163"/>
    <lineage>
        <taxon>Bacteria</taxon>
        <taxon>Pseudomonadati</taxon>
        <taxon>Pseudomonadota</taxon>
        <taxon>Alphaproteobacteria</taxon>
        <taxon>Rhodobacterales</taxon>
        <taxon>Paracoccaceae</taxon>
        <taxon>Paracoccus</taxon>
    </lineage>
</organism>
<feature type="transmembrane region" description="Helical" evidence="9">
    <location>
        <begin position="280"/>
        <end position="298"/>
    </location>
</feature>
<feature type="transmembrane region" description="Helical" evidence="9">
    <location>
        <begin position="369"/>
        <end position="388"/>
    </location>
</feature>
<gene>
    <name evidence="12" type="ORF">ACFHYO_14845</name>
</gene>
<evidence type="ECO:0000313" key="12">
    <source>
        <dbReference type="EMBL" id="MFC0813377.1"/>
    </source>
</evidence>
<keyword evidence="8 9" id="KW-0472">Membrane</keyword>
<dbReference type="InterPro" id="IPR036291">
    <property type="entry name" value="NAD(P)-bd_dom_sf"/>
</dbReference>
<feature type="domain" description="Cation/H+ exchanger transmembrane" evidence="10">
    <location>
        <begin position="26"/>
        <end position="395"/>
    </location>
</feature>
<protein>
    <submittedName>
        <fullName evidence="12">Cation:proton antiporter</fullName>
    </submittedName>
</protein>
<reference evidence="12 13" key="1">
    <citation type="submission" date="2024-09" db="EMBL/GenBank/DDBJ databases">
        <authorList>
            <person name="Sun Q."/>
            <person name="Mori K."/>
        </authorList>
    </citation>
    <scope>NUCLEOTIDE SEQUENCE [LARGE SCALE GENOMIC DNA]</scope>
    <source>
        <strain evidence="12 13">KCTC 42086</strain>
    </source>
</reference>
<dbReference type="EMBL" id="JBHMQU010000084">
    <property type="protein sequence ID" value="MFC0813377.1"/>
    <property type="molecule type" value="Genomic_DNA"/>
</dbReference>
<keyword evidence="6 9" id="KW-1133">Transmembrane helix</keyword>
<comment type="subcellular location">
    <subcellularLocation>
        <location evidence="1">Cell membrane</location>
        <topology evidence="1">Multi-pass membrane protein</topology>
    </subcellularLocation>
</comment>
<dbReference type="RefSeq" id="WP_394321406.1">
    <property type="nucleotide sequence ID" value="NZ_JBHMQU010000084.1"/>
</dbReference>
<keyword evidence="13" id="KW-1185">Reference proteome</keyword>
<evidence type="ECO:0000256" key="4">
    <source>
        <dbReference type="ARBA" id="ARBA00022475"/>
    </source>
</evidence>
<proteinExistence type="predicted"/>
<evidence type="ECO:0000256" key="3">
    <source>
        <dbReference type="ARBA" id="ARBA00022449"/>
    </source>
</evidence>
<dbReference type="Gene3D" id="1.20.1530.20">
    <property type="match status" value="1"/>
</dbReference>
<feature type="transmembrane region" description="Helical" evidence="9">
    <location>
        <begin position="165"/>
        <end position="188"/>
    </location>
</feature>
<feature type="domain" description="RCK N-terminal" evidence="11">
    <location>
        <begin position="407"/>
        <end position="495"/>
    </location>
</feature>
<dbReference type="InterPro" id="IPR038770">
    <property type="entry name" value="Na+/solute_symporter_sf"/>
</dbReference>
<dbReference type="InterPro" id="IPR006153">
    <property type="entry name" value="Cation/H_exchanger_TM"/>
</dbReference>
<dbReference type="PANTHER" id="PTHR32507">
    <property type="entry name" value="NA(+)/H(+) ANTIPORTER 1"/>
    <property type="match status" value="1"/>
</dbReference>
<dbReference type="Proteomes" id="UP001589920">
    <property type="component" value="Unassembled WGS sequence"/>
</dbReference>
<feature type="transmembrane region" description="Helical" evidence="9">
    <location>
        <begin position="304"/>
        <end position="326"/>
    </location>
</feature>
<dbReference type="Pfam" id="PF00999">
    <property type="entry name" value="Na_H_Exchanger"/>
    <property type="match status" value="1"/>
</dbReference>
<evidence type="ECO:0000256" key="2">
    <source>
        <dbReference type="ARBA" id="ARBA00022448"/>
    </source>
</evidence>
<evidence type="ECO:0000256" key="7">
    <source>
        <dbReference type="ARBA" id="ARBA00023065"/>
    </source>
</evidence>
<feature type="transmembrane region" description="Helical" evidence="9">
    <location>
        <begin position="62"/>
        <end position="85"/>
    </location>
</feature>
<feature type="transmembrane region" description="Helical" evidence="9">
    <location>
        <begin position="97"/>
        <end position="117"/>
    </location>
</feature>
<evidence type="ECO:0000256" key="6">
    <source>
        <dbReference type="ARBA" id="ARBA00022989"/>
    </source>
</evidence>
<evidence type="ECO:0000256" key="1">
    <source>
        <dbReference type="ARBA" id="ARBA00004651"/>
    </source>
</evidence>
<dbReference type="InterPro" id="IPR003148">
    <property type="entry name" value="RCK_N"/>
</dbReference>
<feature type="transmembrane region" description="Helical" evidence="9">
    <location>
        <begin position="123"/>
        <end position="144"/>
    </location>
</feature>
<dbReference type="SUPFAM" id="SSF51735">
    <property type="entry name" value="NAD(P)-binding Rossmann-fold domains"/>
    <property type="match status" value="1"/>
</dbReference>
<dbReference type="PANTHER" id="PTHR32507:SF0">
    <property type="entry name" value="NA(+)_H(+) ANTIPORTER 2-RELATED"/>
    <property type="match status" value="1"/>
</dbReference>
<sequence length="626" mass="66401">MATPTTGLSAMEAFAVIGVAGVGAQWLAWRLRMPAIVLMLTAGLLLGPVTGILVPARDIGPLIAPMVSLAVSVILFEGGLTLNFHRLADARPAVRRLVYVGAPLGWLLSTLALIWIGGLSWKASLVFGGIMIVTGPTVIAPLLRQAKLVTRPAQVLQWEGIVNDPIGALAAALAMQIVLVANAGLFWGQALARVVPGVLAACLIGIAAGWAIVQAFRRHIVPEYMKVPVLFVTVIGAFTAADSILHESGLLAVTLMGLIVANANLPSYTELYRFKEQATVLLVSGVFIILAAGIQFSQLTQLSWRAFLLIAAVILLVRPATVMLSLIGTNLPMKERLLIAFTGPRGVVLVAVSGIFAERLVAEGVPDGGMVAPLAFCLVLATVILHGFTLGPLARRLGLTSGDTPGVMIVGGSPFATGLAQALIKEGVEVLVTDPNRDHLRSARTAGVPTYYGDVLGEAAETNVEFLAYTYVVAASDNDAYNTLVATDLAPDFGREVIWQVARENDDRPRHSLPSQLRGQGFGGGLTLARLNEMLAEGWVFRTTRLTEEYGVEDWRAARPGAVPLVTLDDEADRIVMVSDPARIPDQPGLRIVSLIPPELAARIRAAANDTRLQRAADDNADALDV</sequence>
<dbReference type="Pfam" id="PF02254">
    <property type="entry name" value="TrkA_N"/>
    <property type="match status" value="1"/>
</dbReference>
<keyword evidence="4" id="KW-1003">Cell membrane</keyword>
<feature type="transmembrane region" description="Helical" evidence="9">
    <location>
        <begin position="6"/>
        <end position="28"/>
    </location>
</feature>
<keyword evidence="7" id="KW-0406">Ion transport</keyword>
<comment type="caution">
    <text evidence="12">The sequence shown here is derived from an EMBL/GenBank/DDBJ whole genome shotgun (WGS) entry which is preliminary data.</text>
</comment>
<evidence type="ECO:0000313" key="13">
    <source>
        <dbReference type="Proteomes" id="UP001589920"/>
    </source>
</evidence>
<keyword evidence="3" id="KW-0050">Antiport</keyword>
<evidence type="ECO:0000256" key="9">
    <source>
        <dbReference type="SAM" id="Phobius"/>
    </source>
</evidence>
<feature type="transmembrane region" description="Helical" evidence="9">
    <location>
        <begin position="35"/>
        <end position="56"/>
    </location>
</feature>
<dbReference type="Gene3D" id="3.40.50.720">
    <property type="entry name" value="NAD(P)-binding Rossmann-like Domain"/>
    <property type="match status" value="1"/>
</dbReference>
<evidence type="ECO:0000256" key="8">
    <source>
        <dbReference type="ARBA" id="ARBA00023136"/>
    </source>
</evidence>
<evidence type="ECO:0000259" key="10">
    <source>
        <dbReference type="Pfam" id="PF00999"/>
    </source>
</evidence>
<accession>A0ABV6T9U6</accession>
<feature type="transmembrane region" description="Helical" evidence="9">
    <location>
        <begin position="194"/>
        <end position="213"/>
    </location>
</feature>
<evidence type="ECO:0000256" key="5">
    <source>
        <dbReference type="ARBA" id="ARBA00022692"/>
    </source>
</evidence>
<feature type="transmembrane region" description="Helical" evidence="9">
    <location>
        <begin position="225"/>
        <end position="244"/>
    </location>
</feature>
<feature type="transmembrane region" description="Helical" evidence="9">
    <location>
        <begin position="250"/>
        <end position="268"/>
    </location>
</feature>
<feature type="transmembrane region" description="Helical" evidence="9">
    <location>
        <begin position="338"/>
        <end position="357"/>
    </location>
</feature>